<organism evidence="3">
    <name type="scientific">Onchocerca flexuosa</name>
    <dbReference type="NCBI Taxonomy" id="387005"/>
    <lineage>
        <taxon>Eukaryota</taxon>
        <taxon>Metazoa</taxon>
        <taxon>Ecdysozoa</taxon>
        <taxon>Nematoda</taxon>
        <taxon>Chromadorea</taxon>
        <taxon>Rhabditida</taxon>
        <taxon>Spirurina</taxon>
        <taxon>Spiruromorpha</taxon>
        <taxon>Filarioidea</taxon>
        <taxon>Onchocercidae</taxon>
        <taxon>Onchocerca</taxon>
    </lineage>
</organism>
<protein>
    <submittedName>
        <fullName evidence="3">Ovule protein</fullName>
    </submittedName>
</protein>
<proteinExistence type="predicted"/>
<accession>A0A183H0K3</accession>
<keyword evidence="2" id="KW-1185">Reference proteome</keyword>
<evidence type="ECO:0000313" key="3">
    <source>
        <dbReference type="WBParaSite" id="OFLC_0000101201-mRNA-1"/>
    </source>
</evidence>
<dbReference type="EMBL" id="UZAJ01000425">
    <property type="protein sequence ID" value="VDO27882.1"/>
    <property type="molecule type" value="Genomic_DNA"/>
</dbReference>
<reference evidence="1 2" key="2">
    <citation type="submission" date="2018-11" db="EMBL/GenBank/DDBJ databases">
        <authorList>
            <consortium name="Pathogen Informatics"/>
        </authorList>
    </citation>
    <scope>NUCLEOTIDE SEQUENCE [LARGE SCALE GENOMIC DNA]</scope>
</reference>
<dbReference type="WBParaSite" id="OFLC_0000101201-mRNA-1">
    <property type="protein sequence ID" value="OFLC_0000101201-mRNA-1"/>
    <property type="gene ID" value="OFLC_0000101201"/>
</dbReference>
<dbReference type="Proteomes" id="UP000267606">
    <property type="component" value="Unassembled WGS sequence"/>
</dbReference>
<dbReference type="AlphaFoldDB" id="A0A183H0K3"/>
<evidence type="ECO:0000313" key="2">
    <source>
        <dbReference type="Proteomes" id="UP000267606"/>
    </source>
</evidence>
<name>A0A183H0K3_9BILA</name>
<gene>
    <name evidence="1" type="ORF">OFLC_LOCUS1013</name>
</gene>
<evidence type="ECO:0000313" key="1">
    <source>
        <dbReference type="EMBL" id="VDO27882.1"/>
    </source>
</evidence>
<reference evidence="3" key="1">
    <citation type="submission" date="2016-06" db="UniProtKB">
        <authorList>
            <consortium name="WormBaseParasite"/>
        </authorList>
    </citation>
    <scope>IDENTIFICATION</scope>
</reference>
<sequence>MSGEQVILESTHLHFCRTSGHLLHPYFTTSTRFAISKIKRLYCSAVKRTDKSMSKVFQISRIDDNIRVNRIEKTNK</sequence>